<feature type="non-terminal residue" evidence="9">
    <location>
        <position position="108"/>
    </location>
</feature>
<comment type="similarity">
    <text evidence="2 8">Belongs to the V-ATPase 116 kDa subunit family.</text>
</comment>
<sequence length="108" mass="12717">MIRQIRWNWRCSFGSSSSNEQCETELFGWFYITSKARFIPQNALCCTQKNVFFEMQQIDQAIQDPITKIDEHKSVFLVFFSGEQARSRILRLCSSFNANVYPYPETPD</sequence>
<keyword evidence="4" id="KW-0812">Transmembrane</keyword>
<dbReference type="AlphaFoldDB" id="A0A5J4QW14"/>
<dbReference type="GO" id="GO:0046961">
    <property type="term" value="F:proton-transporting ATPase activity, rotational mechanism"/>
    <property type="evidence" value="ECO:0007669"/>
    <property type="project" value="InterPro"/>
</dbReference>
<evidence type="ECO:0000313" key="10">
    <source>
        <dbReference type="Proteomes" id="UP000324800"/>
    </source>
</evidence>
<gene>
    <name evidence="9" type="ORF">EZS28_054037</name>
</gene>
<dbReference type="PANTHER" id="PTHR11629">
    <property type="entry name" value="VACUOLAR PROTON ATPASES"/>
    <property type="match status" value="1"/>
</dbReference>
<comment type="subcellular location">
    <subcellularLocation>
        <location evidence="1">Membrane</location>
        <topology evidence="1">Multi-pass membrane protein</topology>
    </subcellularLocation>
</comment>
<dbReference type="GO" id="GO:0016471">
    <property type="term" value="C:vacuolar proton-transporting V-type ATPase complex"/>
    <property type="evidence" value="ECO:0007669"/>
    <property type="project" value="TreeGrafter"/>
</dbReference>
<evidence type="ECO:0000256" key="2">
    <source>
        <dbReference type="ARBA" id="ARBA00009904"/>
    </source>
</evidence>
<organism evidence="9 10">
    <name type="scientific">Streblomastix strix</name>
    <dbReference type="NCBI Taxonomy" id="222440"/>
    <lineage>
        <taxon>Eukaryota</taxon>
        <taxon>Metamonada</taxon>
        <taxon>Preaxostyla</taxon>
        <taxon>Oxymonadida</taxon>
        <taxon>Streblomastigidae</taxon>
        <taxon>Streblomastix</taxon>
    </lineage>
</organism>
<evidence type="ECO:0000256" key="1">
    <source>
        <dbReference type="ARBA" id="ARBA00004141"/>
    </source>
</evidence>
<dbReference type="EMBL" id="SNRW01044059">
    <property type="protein sequence ID" value="KAA6325692.1"/>
    <property type="molecule type" value="Genomic_DNA"/>
</dbReference>
<dbReference type="PANTHER" id="PTHR11629:SF63">
    <property type="entry name" value="V-TYPE PROTON ATPASE SUBUNIT A"/>
    <property type="match status" value="1"/>
</dbReference>
<reference evidence="9 10" key="1">
    <citation type="submission" date="2019-03" db="EMBL/GenBank/DDBJ databases">
        <title>Single cell metagenomics reveals metabolic interactions within the superorganism composed of flagellate Streblomastix strix and complex community of Bacteroidetes bacteria on its surface.</title>
        <authorList>
            <person name="Treitli S.C."/>
            <person name="Kolisko M."/>
            <person name="Husnik F."/>
            <person name="Keeling P."/>
            <person name="Hampl V."/>
        </authorList>
    </citation>
    <scope>NUCLEOTIDE SEQUENCE [LARGE SCALE GENOMIC DNA]</scope>
    <source>
        <strain evidence="9">ST1C</strain>
    </source>
</reference>
<keyword evidence="7" id="KW-0472">Membrane</keyword>
<proteinExistence type="inferred from homology"/>
<comment type="function">
    <text evidence="8">Essential component of the vacuolar proton pump (V-ATPase), a multimeric enzyme that catalyzes the translocation of protons across the membranes. Required for assembly and activity of the V-ATPase.</text>
</comment>
<evidence type="ECO:0000256" key="8">
    <source>
        <dbReference type="RuleBase" id="RU361189"/>
    </source>
</evidence>
<keyword evidence="3 8" id="KW-0813">Transport</keyword>
<keyword evidence="5" id="KW-1133">Transmembrane helix</keyword>
<evidence type="ECO:0000256" key="3">
    <source>
        <dbReference type="ARBA" id="ARBA00022448"/>
    </source>
</evidence>
<dbReference type="OrthoDB" id="10264220at2759"/>
<dbReference type="GO" id="GO:0051117">
    <property type="term" value="F:ATPase binding"/>
    <property type="evidence" value="ECO:0007669"/>
    <property type="project" value="TreeGrafter"/>
</dbReference>
<dbReference type="GO" id="GO:0033179">
    <property type="term" value="C:proton-transporting V-type ATPase, V0 domain"/>
    <property type="evidence" value="ECO:0007669"/>
    <property type="project" value="InterPro"/>
</dbReference>
<dbReference type="Proteomes" id="UP000324800">
    <property type="component" value="Unassembled WGS sequence"/>
</dbReference>
<protein>
    <recommendedName>
        <fullName evidence="8">V-type proton ATPase subunit a</fullName>
    </recommendedName>
</protein>
<accession>A0A5J4QW14</accession>
<dbReference type="GO" id="GO:0007035">
    <property type="term" value="P:vacuolar acidification"/>
    <property type="evidence" value="ECO:0007669"/>
    <property type="project" value="TreeGrafter"/>
</dbReference>
<comment type="caution">
    <text evidence="9">The sequence shown here is derived from an EMBL/GenBank/DDBJ whole genome shotgun (WGS) entry which is preliminary data.</text>
</comment>
<evidence type="ECO:0000256" key="7">
    <source>
        <dbReference type="ARBA" id="ARBA00023136"/>
    </source>
</evidence>
<dbReference type="Pfam" id="PF01496">
    <property type="entry name" value="V_ATPase_I"/>
    <property type="match status" value="1"/>
</dbReference>
<dbReference type="InterPro" id="IPR002490">
    <property type="entry name" value="V-ATPase_116kDa_su"/>
</dbReference>
<evidence type="ECO:0000256" key="5">
    <source>
        <dbReference type="ARBA" id="ARBA00022989"/>
    </source>
</evidence>
<evidence type="ECO:0000256" key="4">
    <source>
        <dbReference type="ARBA" id="ARBA00022692"/>
    </source>
</evidence>
<keyword evidence="6 8" id="KW-0406">Ion transport</keyword>
<keyword evidence="8" id="KW-0375">Hydrogen ion transport</keyword>
<evidence type="ECO:0000313" key="9">
    <source>
        <dbReference type="EMBL" id="KAA6325692.1"/>
    </source>
</evidence>
<name>A0A5J4QW14_9EUKA</name>
<evidence type="ECO:0000256" key="6">
    <source>
        <dbReference type="ARBA" id="ARBA00023065"/>
    </source>
</evidence>